<protein>
    <submittedName>
        <fullName evidence="1">Ribosomal S4p-like protein</fullName>
    </submittedName>
</protein>
<proteinExistence type="predicted"/>
<dbReference type="Pfam" id="PF11993">
    <property type="entry name" value="VC2046"/>
    <property type="match status" value="1"/>
</dbReference>
<evidence type="ECO:0000313" key="2">
    <source>
        <dbReference type="Proteomes" id="UP000295565"/>
    </source>
</evidence>
<sequence>MLANSIRQSVYCDELQLGSCLNHCIESGHQATFSLWLSLLSPDVCDQPQFDFVPESSEQAAINWRVYFQLDSGQSLYANDKEWASEIKRKDYVQNGSLVALHLDKALKQPSFCYEKPPHIDLEVINNLSLLAQLKYRQRHQSDESVAHQDDVEQIKPAAMVHVLEGFDYSKPLTLATA</sequence>
<dbReference type="Proteomes" id="UP000295565">
    <property type="component" value="Unassembled WGS sequence"/>
</dbReference>
<dbReference type="EMBL" id="SMGD01000011">
    <property type="protein sequence ID" value="TCK58550.1"/>
    <property type="molecule type" value="Genomic_DNA"/>
</dbReference>
<reference evidence="1 2" key="1">
    <citation type="submission" date="2019-03" db="EMBL/GenBank/DDBJ databases">
        <title>Genomic Encyclopedia of Type Strains, Phase IV (KMG-IV): sequencing the most valuable type-strain genomes for metagenomic binning, comparative biology and taxonomic classification.</title>
        <authorList>
            <person name="Goeker M."/>
        </authorList>
    </citation>
    <scope>NUCLEOTIDE SEQUENCE [LARGE SCALE GENOMIC DNA]</scope>
    <source>
        <strain evidence="1 2">DSM 18577</strain>
    </source>
</reference>
<comment type="caution">
    <text evidence="1">The sequence shown here is derived from an EMBL/GenBank/DDBJ whole genome shotgun (WGS) entry which is preliminary data.</text>
</comment>
<accession>A0A4R1K3S1</accession>
<name>A0A4R1K3S1_9GAMM</name>
<evidence type="ECO:0000313" key="1">
    <source>
        <dbReference type="EMBL" id="TCK58550.1"/>
    </source>
</evidence>
<dbReference type="AlphaFoldDB" id="A0A4R1K3S1"/>
<organism evidence="1 2">
    <name type="scientific">Celerinatantimonas diazotrophica</name>
    <dbReference type="NCBI Taxonomy" id="412034"/>
    <lineage>
        <taxon>Bacteria</taxon>
        <taxon>Pseudomonadati</taxon>
        <taxon>Pseudomonadota</taxon>
        <taxon>Gammaproteobacteria</taxon>
        <taxon>Celerinatantimonadaceae</taxon>
        <taxon>Celerinatantimonas</taxon>
    </lineage>
</organism>
<gene>
    <name evidence="1" type="ORF">EV690_0677</name>
</gene>
<keyword evidence="2" id="KW-1185">Reference proteome</keyword>
<dbReference type="OrthoDB" id="7061360at2"/>
<dbReference type="RefSeq" id="WP_131911521.1">
    <property type="nucleotide sequence ID" value="NZ_OU594967.1"/>
</dbReference>
<dbReference type="InterPro" id="IPR021879">
    <property type="entry name" value="VC2046_fam"/>
</dbReference>